<dbReference type="PROSITE" id="PS01234">
    <property type="entry name" value="GATB"/>
    <property type="match status" value="1"/>
</dbReference>
<dbReference type="AlphaFoldDB" id="A0A7W6BKP5"/>
<feature type="domain" description="Asn/Gln amidotransferase" evidence="12">
    <location>
        <begin position="343"/>
        <end position="499"/>
    </location>
</feature>
<dbReference type="Pfam" id="PF02637">
    <property type="entry name" value="GatB_Yqey"/>
    <property type="match status" value="1"/>
</dbReference>
<comment type="caution">
    <text evidence="13">The sequence shown here is derived from an EMBL/GenBank/DDBJ whole genome shotgun (WGS) entry which is preliminary data.</text>
</comment>
<dbReference type="GO" id="GO:0050567">
    <property type="term" value="F:glutaminyl-tRNA synthase (glutamine-hydrolyzing) activity"/>
    <property type="evidence" value="ECO:0007669"/>
    <property type="project" value="UniProtKB-UniRule"/>
</dbReference>
<gene>
    <name evidence="11" type="primary">gatB</name>
    <name evidence="13" type="ORF">GGR43_001085</name>
</gene>
<evidence type="ECO:0000256" key="8">
    <source>
        <dbReference type="ARBA" id="ARBA00024799"/>
    </source>
</evidence>
<name>A0A7W6BKP5_9SPHN</name>
<evidence type="ECO:0000256" key="4">
    <source>
        <dbReference type="ARBA" id="ARBA00022598"/>
    </source>
</evidence>
<comment type="function">
    <text evidence="8 11">Allows the formation of correctly charged Asn-tRNA(Asn) or Gln-tRNA(Gln) through the transamidation of misacylated Asp-tRNA(Asn) or Glu-tRNA(Gln) in organisms which lack either or both of asparaginyl-tRNA or glutaminyl-tRNA synthetases. The reaction takes place in the presence of glutamine and ATP through an activated phospho-Asp-tRNA(Asn) or phospho-Glu-tRNA(Gln).</text>
</comment>
<reference evidence="13 14" key="1">
    <citation type="submission" date="2020-08" db="EMBL/GenBank/DDBJ databases">
        <title>Genomic Encyclopedia of Type Strains, Phase IV (KMG-IV): sequencing the most valuable type-strain genomes for metagenomic binning, comparative biology and taxonomic classification.</title>
        <authorList>
            <person name="Goeker M."/>
        </authorList>
    </citation>
    <scope>NUCLEOTIDE SEQUENCE [LARGE SCALE GENOMIC DNA]</scope>
    <source>
        <strain evidence="13 14">DSM 26189</strain>
    </source>
</reference>
<dbReference type="EC" id="6.3.5.-" evidence="11"/>
<evidence type="ECO:0000256" key="5">
    <source>
        <dbReference type="ARBA" id="ARBA00022741"/>
    </source>
</evidence>
<accession>A0A7W6BKP5</accession>
<keyword evidence="4 11" id="KW-0436">Ligase</keyword>
<dbReference type="PANTHER" id="PTHR11659:SF0">
    <property type="entry name" value="GLUTAMYL-TRNA(GLN) AMIDOTRANSFERASE SUBUNIT B, MITOCHONDRIAL"/>
    <property type="match status" value="1"/>
</dbReference>
<dbReference type="InterPro" id="IPR023168">
    <property type="entry name" value="GatB_Yqey_C_2"/>
</dbReference>
<keyword evidence="7 11" id="KW-0648">Protein biosynthesis</keyword>
<dbReference type="InterPro" id="IPR017958">
    <property type="entry name" value="Gln-tRNA_amidoTrfase_suB_CS"/>
</dbReference>
<dbReference type="NCBIfam" id="NF004014">
    <property type="entry name" value="PRK05477.1-4"/>
    <property type="match status" value="1"/>
</dbReference>
<dbReference type="InterPro" id="IPR014746">
    <property type="entry name" value="Gln_synth/guanido_kin_cat_dom"/>
</dbReference>
<dbReference type="Proteomes" id="UP000571950">
    <property type="component" value="Unassembled WGS sequence"/>
</dbReference>
<evidence type="ECO:0000256" key="6">
    <source>
        <dbReference type="ARBA" id="ARBA00022840"/>
    </source>
</evidence>
<keyword evidence="14" id="KW-1185">Reference proteome</keyword>
<dbReference type="NCBIfam" id="TIGR00133">
    <property type="entry name" value="gatB"/>
    <property type="match status" value="1"/>
</dbReference>
<comment type="catalytic activity">
    <reaction evidence="9 11">
        <text>L-aspartyl-tRNA(Asn) + L-glutamine + ATP + H2O = L-asparaginyl-tRNA(Asn) + L-glutamate + ADP + phosphate + 2 H(+)</text>
        <dbReference type="Rhea" id="RHEA:14513"/>
        <dbReference type="Rhea" id="RHEA-COMP:9674"/>
        <dbReference type="Rhea" id="RHEA-COMP:9677"/>
        <dbReference type="ChEBI" id="CHEBI:15377"/>
        <dbReference type="ChEBI" id="CHEBI:15378"/>
        <dbReference type="ChEBI" id="CHEBI:29985"/>
        <dbReference type="ChEBI" id="CHEBI:30616"/>
        <dbReference type="ChEBI" id="CHEBI:43474"/>
        <dbReference type="ChEBI" id="CHEBI:58359"/>
        <dbReference type="ChEBI" id="CHEBI:78515"/>
        <dbReference type="ChEBI" id="CHEBI:78516"/>
        <dbReference type="ChEBI" id="CHEBI:456216"/>
    </reaction>
</comment>
<dbReference type="FunFam" id="1.10.10.410:FF:000001">
    <property type="entry name" value="Aspartyl/glutamyl-tRNA(Asn/Gln) amidotransferase subunit B"/>
    <property type="match status" value="1"/>
</dbReference>
<evidence type="ECO:0000259" key="12">
    <source>
        <dbReference type="SMART" id="SM00845"/>
    </source>
</evidence>
<dbReference type="GO" id="GO:0005524">
    <property type="term" value="F:ATP binding"/>
    <property type="evidence" value="ECO:0007669"/>
    <property type="project" value="UniProtKB-KW"/>
</dbReference>
<evidence type="ECO:0000256" key="1">
    <source>
        <dbReference type="ARBA" id="ARBA00005306"/>
    </source>
</evidence>
<keyword evidence="13" id="KW-0808">Transferase</keyword>
<evidence type="ECO:0000256" key="7">
    <source>
        <dbReference type="ARBA" id="ARBA00022917"/>
    </source>
</evidence>
<keyword evidence="6 11" id="KW-0067">ATP-binding</keyword>
<dbReference type="SUPFAM" id="SSF55931">
    <property type="entry name" value="Glutamine synthetase/guanido kinase"/>
    <property type="match status" value="1"/>
</dbReference>
<dbReference type="InterPro" id="IPR006075">
    <property type="entry name" value="Asn/Gln-tRNA_Trfase_suB/E_cat"/>
</dbReference>
<dbReference type="GO" id="GO:0016740">
    <property type="term" value="F:transferase activity"/>
    <property type="evidence" value="ECO:0007669"/>
    <property type="project" value="UniProtKB-KW"/>
</dbReference>
<dbReference type="InterPro" id="IPR004413">
    <property type="entry name" value="GatB"/>
</dbReference>
<keyword evidence="5 11" id="KW-0547">Nucleotide-binding</keyword>
<proteinExistence type="inferred from homology"/>
<evidence type="ECO:0000256" key="3">
    <source>
        <dbReference type="ARBA" id="ARBA00016923"/>
    </source>
</evidence>
<evidence type="ECO:0000313" key="13">
    <source>
        <dbReference type="EMBL" id="MBB3925372.1"/>
    </source>
</evidence>
<dbReference type="EMBL" id="JACIDT010000003">
    <property type="protein sequence ID" value="MBB3925372.1"/>
    <property type="molecule type" value="Genomic_DNA"/>
</dbReference>
<dbReference type="GO" id="GO:0006412">
    <property type="term" value="P:translation"/>
    <property type="evidence" value="ECO:0007669"/>
    <property type="project" value="UniProtKB-UniRule"/>
</dbReference>
<dbReference type="SUPFAM" id="SSF89095">
    <property type="entry name" value="GatB/YqeY motif"/>
    <property type="match status" value="1"/>
</dbReference>
<dbReference type="Gene3D" id="1.10.10.410">
    <property type="match status" value="1"/>
</dbReference>
<comment type="similarity">
    <text evidence="1 11">Belongs to the GatB/GatE family. GatB subfamily.</text>
</comment>
<evidence type="ECO:0000256" key="11">
    <source>
        <dbReference type="HAMAP-Rule" id="MF_00121"/>
    </source>
</evidence>
<protein>
    <recommendedName>
        <fullName evidence="3 11">Aspartyl/glutamyl-tRNA(Asn/Gln) amidotransferase subunit B</fullName>
        <shortName evidence="11">Asp/Glu-ADT subunit B</shortName>
        <ecNumber evidence="11">6.3.5.-</ecNumber>
    </recommendedName>
</protein>
<comment type="catalytic activity">
    <reaction evidence="10 11">
        <text>L-glutamyl-tRNA(Gln) + L-glutamine + ATP + H2O = L-glutaminyl-tRNA(Gln) + L-glutamate + ADP + phosphate + H(+)</text>
        <dbReference type="Rhea" id="RHEA:17521"/>
        <dbReference type="Rhea" id="RHEA-COMP:9681"/>
        <dbReference type="Rhea" id="RHEA-COMP:9684"/>
        <dbReference type="ChEBI" id="CHEBI:15377"/>
        <dbReference type="ChEBI" id="CHEBI:15378"/>
        <dbReference type="ChEBI" id="CHEBI:29985"/>
        <dbReference type="ChEBI" id="CHEBI:30616"/>
        <dbReference type="ChEBI" id="CHEBI:43474"/>
        <dbReference type="ChEBI" id="CHEBI:58359"/>
        <dbReference type="ChEBI" id="CHEBI:78520"/>
        <dbReference type="ChEBI" id="CHEBI:78521"/>
        <dbReference type="ChEBI" id="CHEBI:456216"/>
    </reaction>
</comment>
<evidence type="ECO:0000256" key="10">
    <source>
        <dbReference type="ARBA" id="ARBA00047913"/>
    </source>
</evidence>
<organism evidence="13 14">
    <name type="scientific">Sphingobium jiangsuense</name>
    <dbReference type="NCBI Taxonomy" id="870476"/>
    <lineage>
        <taxon>Bacteria</taxon>
        <taxon>Pseudomonadati</taxon>
        <taxon>Pseudomonadota</taxon>
        <taxon>Alphaproteobacteria</taxon>
        <taxon>Sphingomonadales</taxon>
        <taxon>Sphingomonadaceae</taxon>
        <taxon>Sphingobium</taxon>
    </lineage>
</organism>
<evidence type="ECO:0000256" key="2">
    <source>
        <dbReference type="ARBA" id="ARBA00011123"/>
    </source>
</evidence>
<evidence type="ECO:0000313" key="14">
    <source>
        <dbReference type="Proteomes" id="UP000571950"/>
    </source>
</evidence>
<dbReference type="InterPro" id="IPR017959">
    <property type="entry name" value="Asn/Gln-tRNA_amidoTrfase_suB/E"/>
</dbReference>
<comment type="subunit">
    <text evidence="2 11">Heterotrimer of A, B and C subunits.</text>
</comment>
<dbReference type="NCBIfam" id="NF004015">
    <property type="entry name" value="PRK05477.1-5"/>
    <property type="match status" value="1"/>
</dbReference>
<dbReference type="InterPro" id="IPR042114">
    <property type="entry name" value="GatB_C_1"/>
</dbReference>
<dbReference type="NCBIfam" id="NF004012">
    <property type="entry name" value="PRK05477.1-2"/>
    <property type="match status" value="1"/>
</dbReference>
<dbReference type="InterPro" id="IPR003789">
    <property type="entry name" value="Asn/Gln_tRNA_amidoTrase-B-like"/>
</dbReference>
<dbReference type="PANTHER" id="PTHR11659">
    <property type="entry name" value="GLUTAMYL-TRNA GLN AMIDOTRANSFERASE SUBUNIT B MITOCHONDRIAL AND PROKARYOTIC PET112-RELATED"/>
    <property type="match status" value="1"/>
</dbReference>
<dbReference type="SMART" id="SM00845">
    <property type="entry name" value="GatB_Yqey"/>
    <property type="match status" value="1"/>
</dbReference>
<evidence type="ECO:0000256" key="9">
    <source>
        <dbReference type="ARBA" id="ARBA00047380"/>
    </source>
</evidence>
<dbReference type="RefSeq" id="WP_188070940.1">
    <property type="nucleotide sequence ID" value="NZ_BSPS01000068.1"/>
</dbReference>
<dbReference type="Pfam" id="PF02934">
    <property type="entry name" value="GatB_N"/>
    <property type="match status" value="1"/>
</dbReference>
<dbReference type="HAMAP" id="MF_00121">
    <property type="entry name" value="GatB"/>
    <property type="match status" value="1"/>
</dbReference>
<sequence length="501" mass="54880">MSNSTYRIQGATGEWEVVIGLEVHAQVVSQAKLFSGAATAFGAEPNSQVSLVDAAMPGMLPVPNRECIRQAVRTGMAINAQINTWSRFDRKNYFYADLPQGYQISQLYHPLVGEGQIEITLDEKDPDSPVKTIGIERIHVEQDAGKLMHDQHPTRSYVDLNRSGVALMEIVSRPDMRSPAEAGAYLRKLRTILRYVGSCDGNMEEGSMRADVNVSVRKPGEPFGTRTETKNVNSVRFVMAAIEMEASRQVDVLESGGTIVQETRLFDPDKMETRSMRSKEDAHDYRYFPDPDLLPLELDDAFLEECRASLPELPDAKVKRYESELGLSAYNAAVLTAEAETARWFEQLLAAGARIQKKSEADVAKASANWLLSELYGALNRLGRGLDDSPVSPEQGAELLALIADGTISGTIAKQVFEIMLETGDAAGKIVEEKGLKQTSDTGAIEAAVAKILADNADKVEQYKGGKEALFGFFVGQTMKAMQGKANPQIVNELLKKALAN</sequence>
<dbReference type="InterPro" id="IPR018027">
    <property type="entry name" value="Asn/Gln_amidotransferase"/>
</dbReference>
<dbReference type="GO" id="GO:0070681">
    <property type="term" value="P:glutaminyl-tRNAGln biosynthesis via transamidation"/>
    <property type="evidence" value="ECO:0007669"/>
    <property type="project" value="TreeGrafter"/>
</dbReference>
<dbReference type="Gene3D" id="1.10.150.380">
    <property type="entry name" value="GatB domain, N-terminal subdomain"/>
    <property type="match status" value="1"/>
</dbReference>